<dbReference type="InterPro" id="IPR024527">
    <property type="entry name" value="Eisosome1"/>
</dbReference>
<dbReference type="GO" id="GO:0070941">
    <property type="term" value="P:eisosome assembly"/>
    <property type="evidence" value="ECO:0007669"/>
    <property type="project" value="TreeGrafter"/>
</dbReference>
<evidence type="ECO:0000313" key="5">
    <source>
        <dbReference type="RefSeq" id="XP_033536502.1"/>
    </source>
</evidence>
<name>A0A6G1GAD8_9PEZI</name>
<keyword evidence="4" id="KW-1185">Reference proteome</keyword>
<feature type="region of interest" description="Disordered" evidence="2">
    <location>
        <begin position="96"/>
        <end position="171"/>
    </location>
</feature>
<sequence length="584" mass="65368">MATICPDLSAHRKGNREADARLSSAGAAVSLRQAPAHTLPSFPVVGLGNKESSAGAAASLAHANKRSVELWKPNPDASTAGSRAAILAHRDHAGTLRKGKTPVKSEAAKEAVTPRDHGALLAATKAVKMKRQRADSMSVRPVSSSTYPRKDSGPGSGVPGLTSAEEDIERSPALRASRIHNIGTNLPREMYTEHPPVGIEVEEQRHQTALRASAISMAKQMYNAREKASEQASLDVLKATAAEDEKKKGSDSGKARVQQYLNLHDAARKLANERLKRIDDEGEFRAYRTYYSCDDPSLQQRRSTRVGMARRRAASDSSSTSRSVSGARDDMEQSKAIRAQMSQFSNLLAAVDDKKRRQDMERVLVAAQKNVHAQMLHMDEKVYQDTGRIPYATQVEWDREAQALAAERGEKRMEHFGKVEVGFGRFVERDAVDRVARDRVKPTIEDIDDQVEVQKAQEEGRRLDREYEKRHARLEKEREAELKADLKRAKKKSAIGGIGDQAEEQETPEEVRRLDMEYERHHAQLEKERDAELKAELKRLKRKRRDACLKTRGGHQPRLRALLVQTLASRREFHPYGRVRCHMG</sequence>
<feature type="region of interest" description="Disordered" evidence="2">
    <location>
        <begin position="1"/>
        <end position="21"/>
    </location>
</feature>
<proteinExistence type="predicted"/>
<organism evidence="3">
    <name type="scientific">Eremomyces bilateralis CBS 781.70</name>
    <dbReference type="NCBI Taxonomy" id="1392243"/>
    <lineage>
        <taxon>Eukaryota</taxon>
        <taxon>Fungi</taxon>
        <taxon>Dikarya</taxon>
        <taxon>Ascomycota</taxon>
        <taxon>Pezizomycotina</taxon>
        <taxon>Dothideomycetes</taxon>
        <taxon>Dothideomycetes incertae sedis</taxon>
        <taxon>Eremomycetales</taxon>
        <taxon>Eremomycetaceae</taxon>
        <taxon>Eremomyces</taxon>
    </lineage>
</organism>
<reference evidence="5" key="3">
    <citation type="submission" date="2025-04" db="UniProtKB">
        <authorList>
            <consortium name="RefSeq"/>
        </authorList>
    </citation>
    <scope>IDENTIFICATION</scope>
    <source>
        <strain evidence="5">CBS 781.70</strain>
    </source>
</reference>
<dbReference type="AlphaFoldDB" id="A0A6G1GAD8"/>
<reference evidence="5" key="2">
    <citation type="submission" date="2020-04" db="EMBL/GenBank/DDBJ databases">
        <authorList>
            <consortium name="NCBI Genome Project"/>
        </authorList>
    </citation>
    <scope>NUCLEOTIDE SEQUENCE</scope>
    <source>
        <strain evidence="5">CBS 781.70</strain>
    </source>
</reference>
<feature type="region of interest" description="Disordered" evidence="2">
    <location>
        <begin position="298"/>
        <end position="333"/>
    </location>
</feature>
<evidence type="ECO:0000313" key="3">
    <source>
        <dbReference type="EMBL" id="KAF1814871.1"/>
    </source>
</evidence>
<evidence type="ECO:0000256" key="1">
    <source>
        <dbReference type="SAM" id="Coils"/>
    </source>
</evidence>
<keyword evidence="1" id="KW-0175">Coiled coil</keyword>
<feature type="compositionally biased region" description="Basic residues" evidence="2">
    <location>
        <begin position="302"/>
        <end position="312"/>
    </location>
</feature>
<feature type="coiled-coil region" evidence="1">
    <location>
        <begin position="472"/>
        <end position="550"/>
    </location>
</feature>
<protein>
    <submittedName>
        <fullName evidence="3 5">Uncharacterized protein</fullName>
    </submittedName>
</protein>
<dbReference type="OrthoDB" id="4070583at2759"/>
<dbReference type="PANTHER" id="PTHR28298">
    <property type="entry name" value="EISOSOME PROTEIN 1"/>
    <property type="match status" value="1"/>
</dbReference>
<reference evidence="3 5" key="1">
    <citation type="submission" date="2020-01" db="EMBL/GenBank/DDBJ databases">
        <authorList>
            <consortium name="DOE Joint Genome Institute"/>
            <person name="Haridas S."/>
            <person name="Albert R."/>
            <person name="Binder M."/>
            <person name="Bloem J."/>
            <person name="Labutti K."/>
            <person name="Salamov A."/>
            <person name="Andreopoulos B."/>
            <person name="Baker S.E."/>
            <person name="Barry K."/>
            <person name="Bills G."/>
            <person name="Bluhm B.H."/>
            <person name="Cannon C."/>
            <person name="Castanera R."/>
            <person name="Culley D.E."/>
            <person name="Daum C."/>
            <person name="Ezra D."/>
            <person name="Gonzalez J.B."/>
            <person name="Henrissat B."/>
            <person name="Kuo A."/>
            <person name="Liang C."/>
            <person name="Lipzen A."/>
            <person name="Lutzoni F."/>
            <person name="Magnuson J."/>
            <person name="Mondo S."/>
            <person name="Nolan M."/>
            <person name="Ohm R."/>
            <person name="Pangilinan J."/>
            <person name="Park H.-J."/>
            <person name="Ramirez L."/>
            <person name="Alfaro M."/>
            <person name="Sun H."/>
            <person name="Tritt A."/>
            <person name="Yoshinaga Y."/>
            <person name="Zwiers L.-H."/>
            <person name="Turgeon B.G."/>
            <person name="Goodwin S.B."/>
            <person name="Spatafora J.W."/>
            <person name="Crous P.W."/>
            <person name="Grigoriev I.V."/>
        </authorList>
    </citation>
    <scope>NUCLEOTIDE SEQUENCE</scope>
    <source>
        <strain evidence="3 5">CBS 781.70</strain>
    </source>
</reference>
<dbReference type="Proteomes" id="UP000504638">
    <property type="component" value="Unplaced"/>
</dbReference>
<accession>A0A6G1GAD8</accession>
<feature type="compositionally biased region" description="Low complexity" evidence="2">
    <location>
        <begin position="315"/>
        <end position="326"/>
    </location>
</feature>
<dbReference type="PANTHER" id="PTHR28298:SF1">
    <property type="entry name" value="EISOSOME PROTEIN 1"/>
    <property type="match status" value="1"/>
</dbReference>
<evidence type="ECO:0000256" key="2">
    <source>
        <dbReference type="SAM" id="MobiDB-lite"/>
    </source>
</evidence>
<dbReference type="EMBL" id="ML975152">
    <property type="protein sequence ID" value="KAF1814871.1"/>
    <property type="molecule type" value="Genomic_DNA"/>
</dbReference>
<dbReference type="GeneID" id="54415163"/>
<gene>
    <name evidence="3 5" type="ORF">P152DRAFT_236664</name>
</gene>
<dbReference type="RefSeq" id="XP_033536502.1">
    <property type="nucleotide sequence ID" value="XM_033674593.1"/>
</dbReference>
<evidence type="ECO:0000313" key="4">
    <source>
        <dbReference type="Proteomes" id="UP000504638"/>
    </source>
</evidence>
<dbReference type="Pfam" id="PF12757">
    <property type="entry name" value="Eisosome1"/>
    <property type="match status" value="1"/>
</dbReference>
<feature type="compositionally biased region" description="Basic and acidic residues" evidence="2">
    <location>
        <begin position="106"/>
        <end position="118"/>
    </location>
</feature>